<dbReference type="InterPro" id="IPR003812">
    <property type="entry name" value="Fido"/>
</dbReference>
<feature type="active site" evidence="3">
    <location>
        <position position="272"/>
    </location>
</feature>
<evidence type="ECO:0000256" key="2">
    <source>
        <dbReference type="ARBA" id="ARBA00023163"/>
    </source>
</evidence>
<dbReference type="Gene3D" id="1.10.3290.10">
    <property type="entry name" value="Fido-like domain"/>
    <property type="match status" value="1"/>
</dbReference>
<dbReference type="RefSeq" id="WP_124796271.1">
    <property type="nucleotide sequence ID" value="NZ_RQYC01000028.1"/>
</dbReference>
<dbReference type="InterPro" id="IPR036597">
    <property type="entry name" value="Fido-like_dom_sf"/>
</dbReference>
<evidence type="ECO:0000256" key="1">
    <source>
        <dbReference type="ARBA" id="ARBA00023015"/>
    </source>
</evidence>
<keyword evidence="7" id="KW-1185">Reference proteome</keyword>
<evidence type="ECO:0000259" key="5">
    <source>
        <dbReference type="PROSITE" id="PS51459"/>
    </source>
</evidence>
<dbReference type="GO" id="GO:0005524">
    <property type="term" value="F:ATP binding"/>
    <property type="evidence" value="ECO:0007669"/>
    <property type="project" value="UniProtKB-KW"/>
</dbReference>
<evidence type="ECO:0000256" key="4">
    <source>
        <dbReference type="PIRSR" id="PIRSR640198-2"/>
    </source>
</evidence>
<organism evidence="6 7">
    <name type="scientific">Conchiformibius steedae</name>
    <dbReference type="NCBI Taxonomy" id="153493"/>
    <lineage>
        <taxon>Bacteria</taxon>
        <taxon>Pseudomonadati</taxon>
        <taxon>Pseudomonadota</taxon>
        <taxon>Betaproteobacteria</taxon>
        <taxon>Neisseriales</taxon>
        <taxon>Neisseriaceae</taxon>
        <taxon>Conchiformibius</taxon>
    </lineage>
</organism>
<dbReference type="OrthoDB" id="9813719at2"/>
<keyword evidence="1" id="KW-0805">Transcription regulation</keyword>
<reference evidence="6 7" key="1">
    <citation type="submission" date="2018-11" db="EMBL/GenBank/DDBJ databases">
        <title>Genomes From Bacteria Associated with the Canine Oral Cavity: a Test Case for Automated Genome-Based Taxonomic Assignment.</title>
        <authorList>
            <person name="Coil D.A."/>
            <person name="Jospin G."/>
            <person name="Darling A.E."/>
            <person name="Wallis C."/>
            <person name="Davis I.J."/>
            <person name="Harris S."/>
            <person name="Eisen J.A."/>
            <person name="Holcombe L.J."/>
            <person name="O'Flynn C."/>
        </authorList>
    </citation>
    <scope>NUCLEOTIDE SEQUENCE [LARGE SCALE GENOMIC DNA]</scope>
    <source>
        <strain evidence="6 7">COT-280</strain>
    </source>
</reference>
<dbReference type="SUPFAM" id="SSF140931">
    <property type="entry name" value="Fic-like"/>
    <property type="match status" value="1"/>
</dbReference>
<evidence type="ECO:0000313" key="7">
    <source>
        <dbReference type="Proteomes" id="UP000269923"/>
    </source>
</evidence>
<feature type="domain" description="Fido" evidence="5">
    <location>
        <begin position="181"/>
        <end position="334"/>
    </location>
</feature>
<dbReference type="EMBL" id="RQYC01000028">
    <property type="protein sequence ID" value="RRD88923.1"/>
    <property type="molecule type" value="Genomic_DNA"/>
</dbReference>
<keyword evidence="4" id="KW-0547">Nucleotide-binding</keyword>
<sequence length="446" mass="51293">MKIAKPKPLMELLESHMTTPEQAVSVLQYQSEMGMTDEKGRYLHWDKFRRRYHNPEPLWLATKISRQAAQSVLALGEYTFTYNIPSSLQALLHFIDKNGAGQLAVNSGDGLSRREQGKFLIKSLIMEEAITSAQLEGASTTRKVAKEMLKSERKPRTKDEMMIFNNYRLMQYALKHKNSLLSVEMILKMHEIATLHAIENHAVAGEFRQSDEFFIGDRDGNNLYQPPPSARLNELMQDFCDFINTNHNQTGQDFIHPVVKAVAIHFLMGFIHPFGDGNGRTARALFYWFMLKSGYWLFEYISISRLLKNAPAKYTRAYLYVENDDLDLTYFLYHQAEIIKRAIGELDDYVNDKQRVFKEFSAQIARFQTHTPLNNRQVGILQKAVKETGRMFSVKEVSHDFAVSENTARKDLNGLKDLRLLGVIKDGNSVLYVAQNNLMDKLKSDT</sequence>
<keyword evidence="2" id="KW-0804">Transcription</keyword>
<evidence type="ECO:0000313" key="6">
    <source>
        <dbReference type="EMBL" id="RRD88923.1"/>
    </source>
</evidence>
<dbReference type="InterPro" id="IPR040198">
    <property type="entry name" value="Fido_containing"/>
</dbReference>
<dbReference type="PANTHER" id="PTHR13504">
    <property type="entry name" value="FIDO DOMAIN-CONTAINING PROTEIN DDB_G0283145"/>
    <property type="match status" value="1"/>
</dbReference>
<comment type="caution">
    <text evidence="6">The sequence shown here is derived from an EMBL/GenBank/DDBJ whole genome shotgun (WGS) entry which is preliminary data.</text>
</comment>
<keyword evidence="4" id="KW-0067">ATP-binding</keyword>
<dbReference type="AlphaFoldDB" id="A0A3P2A5I5"/>
<name>A0A3P2A5I5_9NEIS</name>
<dbReference type="PROSITE" id="PS51459">
    <property type="entry name" value="FIDO"/>
    <property type="match status" value="1"/>
</dbReference>
<protein>
    <submittedName>
        <fullName evidence="6">Fic family protein</fullName>
    </submittedName>
</protein>
<evidence type="ECO:0000256" key="3">
    <source>
        <dbReference type="PIRSR" id="PIRSR640198-1"/>
    </source>
</evidence>
<proteinExistence type="predicted"/>
<dbReference type="Proteomes" id="UP000269923">
    <property type="component" value="Unassembled WGS sequence"/>
</dbReference>
<accession>A0A3P2A5I5</accession>
<dbReference type="Pfam" id="PF08220">
    <property type="entry name" value="HTH_DeoR"/>
    <property type="match status" value="1"/>
</dbReference>
<dbReference type="InterPro" id="IPR001034">
    <property type="entry name" value="DeoR_HTH"/>
</dbReference>
<gene>
    <name evidence="6" type="ORF">EII21_10525</name>
</gene>
<dbReference type="GO" id="GO:0003700">
    <property type="term" value="F:DNA-binding transcription factor activity"/>
    <property type="evidence" value="ECO:0007669"/>
    <property type="project" value="InterPro"/>
</dbReference>
<feature type="binding site" evidence="4">
    <location>
        <begin position="276"/>
        <end position="283"/>
    </location>
    <ligand>
        <name>ATP</name>
        <dbReference type="ChEBI" id="CHEBI:30616"/>
    </ligand>
</feature>
<dbReference type="Pfam" id="PF02661">
    <property type="entry name" value="Fic"/>
    <property type="match status" value="1"/>
</dbReference>
<dbReference type="PANTHER" id="PTHR13504:SF38">
    <property type="entry name" value="FIDO DOMAIN-CONTAINING PROTEIN"/>
    <property type="match status" value="1"/>
</dbReference>